<feature type="domain" description="DED" evidence="2">
    <location>
        <begin position="68"/>
        <end position="147"/>
    </location>
</feature>
<name>A0A8K0EZL1_BRALA</name>
<dbReference type="CDD" id="cd00045">
    <property type="entry name" value="DED"/>
    <property type="match status" value="1"/>
</dbReference>
<protein>
    <submittedName>
        <fullName evidence="3">Hypp4059 protein</fullName>
    </submittedName>
</protein>
<keyword evidence="4" id="KW-1185">Reference proteome</keyword>
<reference evidence="3" key="1">
    <citation type="submission" date="2022-01" db="EMBL/GenBank/DDBJ databases">
        <authorList>
            <person name="Braso-Vives M."/>
        </authorList>
    </citation>
    <scope>NUCLEOTIDE SEQUENCE</scope>
</reference>
<dbReference type="Gene3D" id="3.40.50.300">
    <property type="entry name" value="P-loop containing nucleotide triphosphate hydrolases"/>
    <property type="match status" value="1"/>
</dbReference>
<dbReference type="PANTHER" id="PTHR46844">
    <property type="entry name" value="SLR5058 PROTEIN"/>
    <property type="match status" value="1"/>
</dbReference>
<dbReference type="Proteomes" id="UP000838412">
    <property type="component" value="Chromosome 7"/>
</dbReference>
<dbReference type="EMBL" id="OV696692">
    <property type="protein sequence ID" value="CAH1268982.1"/>
    <property type="molecule type" value="Genomic_DNA"/>
</dbReference>
<evidence type="ECO:0000313" key="3">
    <source>
        <dbReference type="EMBL" id="CAH1268982.1"/>
    </source>
</evidence>
<dbReference type="Pfam" id="PF01335">
    <property type="entry name" value="DED"/>
    <property type="match status" value="1"/>
</dbReference>
<dbReference type="InterPro" id="IPR001875">
    <property type="entry name" value="DED_dom"/>
</dbReference>
<dbReference type="InterPro" id="IPR011029">
    <property type="entry name" value="DEATH-like_dom_sf"/>
</dbReference>
<dbReference type="InterPro" id="IPR007111">
    <property type="entry name" value="NACHT_NTPase"/>
</dbReference>
<evidence type="ECO:0000259" key="2">
    <source>
        <dbReference type="PROSITE" id="PS50168"/>
    </source>
</evidence>
<dbReference type="InterPro" id="IPR027417">
    <property type="entry name" value="P-loop_NTPase"/>
</dbReference>
<dbReference type="PANTHER" id="PTHR46844:SF1">
    <property type="entry name" value="SLR5058 PROTEIN"/>
    <property type="match status" value="1"/>
</dbReference>
<feature type="compositionally biased region" description="Polar residues" evidence="1">
    <location>
        <begin position="275"/>
        <end position="284"/>
    </location>
</feature>
<feature type="region of interest" description="Disordered" evidence="1">
    <location>
        <begin position="275"/>
        <end position="324"/>
    </location>
</feature>
<dbReference type="PROSITE" id="PS50168">
    <property type="entry name" value="DED"/>
    <property type="match status" value="1"/>
</dbReference>
<sequence length="324" mass="36606">MGNMLEDLSERQSLQHVNIDIEYDKGADFSHYDSRLADMVMKLSSLRSLKVKIGVLTPDTPTMAELSNRARLYIKINDNLSEDDVKKLRATLTTDGHMGQAKAENATPLEIFNMLEMDNKIGKGNLALLVDLLKALSKTKLAQEAEDVAKGEEEGEIRHMSGKVKDAIFEQLLPEDTNMTPDQLWSYIQENQDDVLFILDGLDELSQTARESTDVVALIQEGHQEIIDQLMRNKPANFEELRITMFKSEQYAQLTTESTESPGCSTDSISSELIHVNPSTSTGVSGHRYDLRSRRSSKRGEVDNRSRRGQSLENTMKRKKKQKR</sequence>
<dbReference type="Pfam" id="PF05729">
    <property type="entry name" value="NACHT"/>
    <property type="match status" value="1"/>
</dbReference>
<organism evidence="3 4">
    <name type="scientific">Branchiostoma lanceolatum</name>
    <name type="common">Common lancelet</name>
    <name type="synonym">Amphioxus lanceolatum</name>
    <dbReference type="NCBI Taxonomy" id="7740"/>
    <lineage>
        <taxon>Eukaryota</taxon>
        <taxon>Metazoa</taxon>
        <taxon>Chordata</taxon>
        <taxon>Cephalochordata</taxon>
        <taxon>Leptocardii</taxon>
        <taxon>Amphioxiformes</taxon>
        <taxon>Branchiostomatidae</taxon>
        <taxon>Branchiostoma</taxon>
    </lineage>
</organism>
<dbReference type="Gene3D" id="1.10.533.10">
    <property type="entry name" value="Death Domain, Fas"/>
    <property type="match status" value="1"/>
</dbReference>
<feature type="compositionally biased region" description="Basic and acidic residues" evidence="1">
    <location>
        <begin position="287"/>
        <end position="306"/>
    </location>
</feature>
<dbReference type="OrthoDB" id="120976at2759"/>
<dbReference type="AlphaFoldDB" id="A0A8K0EZL1"/>
<dbReference type="GO" id="GO:0042981">
    <property type="term" value="P:regulation of apoptotic process"/>
    <property type="evidence" value="ECO:0007669"/>
    <property type="project" value="InterPro"/>
</dbReference>
<evidence type="ECO:0000313" key="4">
    <source>
        <dbReference type="Proteomes" id="UP000838412"/>
    </source>
</evidence>
<evidence type="ECO:0000256" key="1">
    <source>
        <dbReference type="SAM" id="MobiDB-lite"/>
    </source>
</evidence>
<dbReference type="SUPFAM" id="SSF47986">
    <property type="entry name" value="DEATH domain"/>
    <property type="match status" value="1"/>
</dbReference>
<proteinExistence type="predicted"/>
<accession>A0A8K0EZL1</accession>
<gene>
    <name evidence="3" type="primary">Hypp4059</name>
    <name evidence="3" type="ORF">BLAG_LOCUS21751</name>
</gene>